<organism evidence="1 2">
    <name type="scientific">Faecalibacterium langellae</name>
    <dbReference type="NCBI Taxonomy" id="3435293"/>
    <lineage>
        <taxon>Bacteria</taxon>
        <taxon>Bacillati</taxon>
        <taxon>Bacillota</taxon>
        <taxon>Clostridia</taxon>
        <taxon>Eubacteriales</taxon>
        <taxon>Oscillospiraceae</taxon>
        <taxon>Faecalibacterium</taxon>
    </lineage>
</organism>
<proteinExistence type="predicted"/>
<sequence length="486" mass="56304">MAGETYDGRPILWRPQPKQAAFMRRSEDEALYGGAAGGGKSDALVIEALRQVDIPHYRGLIVRKTYPQLSELIDKTMQYYKPVFPKAKYNASSHVWTFPSGAKIYFGSMFRTQDKYNYQGKAFDFIGVDELTHFTWEEYSYLMSRNRPTGPGTVVYMRATANPGGIGHGWVKARFITPAPPGTRMVQLVDVKKPDGTVQQMRRTRVFIPSTVFDNKKLLENDPGYLGTLASLPEAEKQALLYGDWDSFSGQVFTEWRNDPDHYEDQRWTHVIKPFRIPAHWRIWRGYDFGYAKPFSVGWYAADEEGRLYRIKELYGCTGTPNEGLRIDPVEQARRIREAEQNDPMLRGRQITGVADPAIFNESQGESIAEMQEKHPNYIFWKPGDHTRLAGKMQFHYRLAFDREGRPMFQVFDTCKHFIRTIPNLVYDESNVEDIDTTQEDHIYDECRYVLMENPLSPKQAVRDVPMKDDPLDLDKRKSRTRVMRV</sequence>
<comment type="caution">
    <text evidence="1">The sequence shown here is derived from an EMBL/GenBank/DDBJ whole genome shotgun (WGS) entry which is preliminary data.</text>
</comment>
<gene>
    <name evidence="1" type="ORF">CGS49_11400</name>
</gene>
<name>A0ACC9CXM5_9FIRM</name>
<protein>
    <submittedName>
        <fullName evidence="1">Terminase-like family protein</fullName>
    </submittedName>
</protein>
<keyword evidence="2" id="KW-1185">Reference proteome</keyword>
<evidence type="ECO:0000313" key="2">
    <source>
        <dbReference type="Proteomes" id="UP000220959"/>
    </source>
</evidence>
<dbReference type="Proteomes" id="UP000220959">
    <property type="component" value="Unassembled WGS sequence"/>
</dbReference>
<evidence type="ECO:0000313" key="1">
    <source>
        <dbReference type="EMBL" id="PDX60582.1"/>
    </source>
</evidence>
<dbReference type="EMBL" id="NMTR01000021">
    <property type="protein sequence ID" value="PDX60582.1"/>
    <property type="molecule type" value="Genomic_DNA"/>
</dbReference>
<accession>A0ACC9CXM5</accession>
<reference evidence="1 2" key="1">
    <citation type="journal article" date="2017" name="Front. Microbiol.">
        <title>New Insights into the Diversity of the Genus Faecalibacterium.</title>
        <authorList>
            <person name="Benevides L."/>
            <person name="Burman S."/>
            <person name="Martin R."/>
            <person name="Robert V."/>
            <person name="Thomas M."/>
            <person name="Miquel S."/>
            <person name="Chain F."/>
            <person name="Sokol H."/>
            <person name="Bermudez-Humaran L.G."/>
            <person name="Morrison M."/>
            <person name="Langella P."/>
            <person name="Azevedo V.A."/>
            <person name="Chatel J.M."/>
            <person name="Soares S."/>
        </authorList>
    </citation>
    <scope>NUCLEOTIDE SEQUENCE [LARGE SCALE GENOMIC DNA]</scope>
    <source>
        <strain evidence="2">CNCM I-4541</strain>
    </source>
</reference>